<feature type="transmembrane region" description="Helical" evidence="1">
    <location>
        <begin position="59"/>
        <end position="76"/>
    </location>
</feature>
<evidence type="ECO:0000313" key="4">
    <source>
        <dbReference type="Proteomes" id="UP000305654"/>
    </source>
</evidence>
<keyword evidence="1" id="KW-1133">Transmembrane helix</keyword>
<dbReference type="InterPro" id="IPR036890">
    <property type="entry name" value="HATPase_C_sf"/>
</dbReference>
<name>A0A5R9IZ27_9PROT</name>
<keyword evidence="3" id="KW-0808">Transferase</keyword>
<feature type="transmembrane region" description="Helical" evidence="1">
    <location>
        <begin position="27"/>
        <end position="47"/>
    </location>
</feature>
<dbReference type="PANTHER" id="PTHR34220">
    <property type="entry name" value="SENSOR HISTIDINE KINASE YPDA"/>
    <property type="match status" value="1"/>
</dbReference>
<dbReference type="Proteomes" id="UP000305654">
    <property type="component" value="Unassembled WGS sequence"/>
</dbReference>
<dbReference type="Gene3D" id="3.30.565.10">
    <property type="entry name" value="Histidine kinase-like ATPase, C-terminal domain"/>
    <property type="match status" value="1"/>
</dbReference>
<dbReference type="Pfam" id="PF06580">
    <property type="entry name" value="His_kinase"/>
    <property type="match status" value="1"/>
</dbReference>
<dbReference type="InterPro" id="IPR050640">
    <property type="entry name" value="Bact_2-comp_sensor_kinase"/>
</dbReference>
<evidence type="ECO:0000313" key="3">
    <source>
        <dbReference type="EMBL" id="TLU70552.1"/>
    </source>
</evidence>
<feature type="transmembrane region" description="Helical" evidence="1">
    <location>
        <begin position="88"/>
        <end position="114"/>
    </location>
</feature>
<dbReference type="GO" id="GO:0000155">
    <property type="term" value="F:phosphorelay sensor kinase activity"/>
    <property type="evidence" value="ECO:0007669"/>
    <property type="project" value="InterPro"/>
</dbReference>
<dbReference type="InterPro" id="IPR005467">
    <property type="entry name" value="His_kinase_dom"/>
</dbReference>
<dbReference type="PANTHER" id="PTHR34220:SF7">
    <property type="entry name" value="SENSOR HISTIDINE KINASE YPDA"/>
    <property type="match status" value="1"/>
</dbReference>
<dbReference type="GO" id="GO:0016020">
    <property type="term" value="C:membrane"/>
    <property type="evidence" value="ECO:0007669"/>
    <property type="project" value="InterPro"/>
</dbReference>
<feature type="transmembrane region" description="Helical" evidence="1">
    <location>
        <begin position="134"/>
        <end position="153"/>
    </location>
</feature>
<reference evidence="3 4" key="1">
    <citation type="submission" date="2019-05" db="EMBL/GenBank/DDBJ databases">
        <authorList>
            <person name="Pankratov T."/>
            <person name="Grouzdev D."/>
        </authorList>
    </citation>
    <scope>NUCLEOTIDE SEQUENCE [LARGE SCALE GENOMIC DNA]</scope>
    <source>
        <strain evidence="3 4">KEBCLARHB70R</strain>
    </source>
</reference>
<dbReference type="AlphaFoldDB" id="A0A5R9IZ27"/>
<dbReference type="PROSITE" id="PS50109">
    <property type="entry name" value="HIS_KIN"/>
    <property type="match status" value="1"/>
</dbReference>
<dbReference type="InterPro" id="IPR010559">
    <property type="entry name" value="Sig_transdc_His_kin_internal"/>
</dbReference>
<keyword evidence="4" id="KW-1185">Reference proteome</keyword>
<keyword evidence="3" id="KW-0418">Kinase</keyword>
<dbReference type="OrthoDB" id="2514702at2"/>
<dbReference type="SUPFAM" id="SSF55874">
    <property type="entry name" value="ATPase domain of HSP90 chaperone/DNA topoisomerase II/histidine kinase"/>
    <property type="match status" value="1"/>
</dbReference>
<organism evidence="3 4">
    <name type="scientific">Lichenicoccus roseus</name>
    <dbReference type="NCBI Taxonomy" id="2683649"/>
    <lineage>
        <taxon>Bacteria</taxon>
        <taxon>Pseudomonadati</taxon>
        <taxon>Pseudomonadota</taxon>
        <taxon>Alphaproteobacteria</taxon>
        <taxon>Acetobacterales</taxon>
        <taxon>Acetobacteraceae</taxon>
        <taxon>Lichenicoccus</taxon>
    </lineage>
</organism>
<comment type="caution">
    <text evidence="3">The sequence shown here is derived from an EMBL/GenBank/DDBJ whole genome shotgun (WGS) entry which is preliminary data.</text>
</comment>
<sequence length="375" mass="41399">MTGTQPLAPVPRLGREYGPIRRATLQLVFWTAVGILFALPALSTGTAGRQTLWQSLAEWWAWGLLAPAITAANHALPFSSRQNGRRLCVHLLFAPLFTAIDVHVSALVSAVIGIGAWSTIWDPHLVAHSLQGGFVWGLLVYGLIAGIAEAGLARQRVLFTELRMERLQRNFSEARLHALRMQLDPHFLFNALNTISSQVTRDGRLARAMIEHLAELLRLSLDDRSRHEVCLDEELALLEHYLAIQRLRFGDRLRIIAVVDRAAAAAAVPSLLMQPLVENAIRHGIAPRIAGGTVEITARCTASRLEIRIRDDGVGYPLLPNGPREGVGLSVTRERIERFDTEGTGRMTIQRRPEGGTEVALSLPLRVRDRHDAAA</sequence>
<dbReference type="Pfam" id="PF02518">
    <property type="entry name" value="HATPase_c"/>
    <property type="match status" value="1"/>
</dbReference>
<proteinExistence type="predicted"/>
<dbReference type="InterPro" id="IPR003594">
    <property type="entry name" value="HATPase_dom"/>
</dbReference>
<dbReference type="EMBL" id="VCDI01000015">
    <property type="protein sequence ID" value="TLU70552.1"/>
    <property type="molecule type" value="Genomic_DNA"/>
</dbReference>
<accession>A0A5R9IZ27</accession>
<evidence type="ECO:0000259" key="2">
    <source>
        <dbReference type="PROSITE" id="PS50109"/>
    </source>
</evidence>
<keyword evidence="1" id="KW-0472">Membrane</keyword>
<gene>
    <name evidence="3" type="ORF">FE263_21390</name>
</gene>
<keyword evidence="1" id="KW-0812">Transmembrane</keyword>
<protein>
    <submittedName>
        <fullName evidence="3">Sensor histidine kinase</fullName>
    </submittedName>
</protein>
<feature type="domain" description="Histidine kinase" evidence="2">
    <location>
        <begin position="272"/>
        <end position="367"/>
    </location>
</feature>
<dbReference type="SMART" id="SM00387">
    <property type="entry name" value="HATPase_c"/>
    <property type="match status" value="1"/>
</dbReference>
<evidence type="ECO:0000256" key="1">
    <source>
        <dbReference type="SAM" id="Phobius"/>
    </source>
</evidence>